<feature type="compositionally biased region" description="Polar residues" evidence="1">
    <location>
        <begin position="543"/>
        <end position="554"/>
    </location>
</feature>
<dbReference type="SUPFAM" id="SSF81383">
    <property type="entry name" value="F-box domain"/>
    <property type="match status" value="1"/>
</dbReference>
<dbReference type="EMBL" id="CAHIKZ030004457">
    <property type="protein sequence ID" value="CAE1310855.1"/>
    <property type="molecule type" value="Genomic_DNA"/>
</dbReference>
<dbReference type="InterPro" id="IPR036047">
    <property type="entry name" value="F-box-like_dom_sf"/>
</dbReference>
<dbReference type="PANTHER" id="PTHR46432:SF1">
    <property type="entry name" value="F-BOX ONLY PROTEIN 42"/>
    <property type="match status" value="1"/>
</dbReference>
<protein>
    <submittedName>
        <fullName evidence="3">FBXO42</fullName>
    </submittedName>
</protein>
<feature type="domain" description="F-box" evidence="2">
    <location>
        <begin position="16"/>
        <end position="68"/>
    </location>
</feature>
<feature type="compositionally biased region" description="Polar residues" evidence="1">
    <location>
        <begin position="517"/>
        <end position="528"/>
    </location>
</feature>
<feature type="compositionally biased region" description="Low complexity" evidence="1">
    <location>
        <begin position="486"/>
        <end position="503"/>
    </location>
</feature>
<comment type="caution">
    <text evidence="3">The sequence shown here is derived from an EMBL/GenBank/DDBJ whole genome shotgun (WGS) entry which is preliminary data.</text>
</comment>
<feature type="region of interest" description="Disordered" evidence="1">
    <location>
        <begin position="517"/>
        <end position="571"/>
    </location>
</feature>
<feature type="region of interest" description="Disordered" evidence="1">
    <location>
        <begin position="612"/>
        <end position="667"/>
    </location>
</feature>
<dbReference type="GO" id="GO:1990756">
    <property type="term" value="F:ubiquitin-like ligase-substrate adaptor activity"/>
    <property type="evidence" value="ECO:0007669"/>
    <property type="project" value="TreeGrafter"/>
</dbReference>
<dbReference type="Pfam" id="PF13415">
    <property type="entry name" value="Beta-prop_FBX42"/>
    <property type="match status" value="1"/>
</dbReference>
<dbReference type="CDD" id="cd22110">
    <property type="entry name" value="F-box_FBXO42"/>
    <property type="match status" value="1"/>
</dbReference>
<feature type="region of interest" description="Disordered" evidence="1">
    <location>
        <begin position="435"/>
        <end position="504"/>
    </location>
</feature>
<keyword evidence="4" id="KW-1185">Reference proteome</keyword>
<proteinExistence type="predicted"/>
<evidence type="ECO:0000256" key="1">
    <source>
        <dbReference type="SAM" id="MobiDB-lite"/>
    </source>
</evidence>
<dbReference type="PROSITE" id="PS50181">
    <property type="entry name" value="FBOX"/>
    <property type="match status" value="1"/>
</dbReference>
<feature type="region of interest" description="Disordered" evidence="1">
    <location>
        <begin position="341"/>
        <end position="364"/>
    </location>
</feature>
<dbReference type="InterPro" id="IPR015915">
    <property type="entry name" value="Kelch-typ_b-propeller"/>
</dbReference>
<dbReference type="InterPro" id="IPR052821">
    <property type="entry name" value="F-box_only_SRC"/>
</dbReference>
<feature type="compositionally biased region" description="Polar residues" evidence="1">
    <location>
        <begin position="456"/>
        <end position="485"/>
    </location>
</feature>
<dbReference type="Pfam" id="PF12937">
    <property type="entry name" value="F-box-like"/>
    <property type="match status" value="1"/>
</dbReference>
<sequence length="809" mass="90186">MEVEQEEEADIVHQQAVYISDLPEELIEYIFFHLSPYRDLQSAKLVCRQWHRLVRGVIRQLEQNFHDAIACSQVLWTKLLPGDNPSITERYSHCACYYDKSLYIFGGCTSTNTTFNDLWRFNLATREWIRPLATGTYPSPKACASMVVYKDSLVLFGGWSHPTPSPLHQAARFFNELHIYTPHTNRWSYVTSRSMPQLVAGHSACVIKDSMIVFGGSNFPGIGSNDIWIFDFIERYWYKKETYGPKPSPRYGQSQIAVDDNHILIIGGCGGPNQIFNDVWMLVLEPHSMYWEEIKVLQSEYSAPQLWCHPACKVHDTVVVLSKPAKSMKLIPPSLPKWSQLRGQRSWQQPQSTNAFHSSSASNRVDRARVSSCDRFDRLTDSSKKDEEQKNDMETVHTSWPVYGDYNAHLPQQSVTRPNTTDSDRYPIVMRHLSQEQRLTDSSHSSLTLNGSSSNDASTSAGLSINKSTSTDDLPSNNASNGALPSNTASADNAASTSSNGTTMHYTDSLNGSFANGASMNRSSSDGSVLNAGRHDTAGMNEGAQNGSVMNGIQSRAGGSASNGLPSASGSGPLAGVGHSLLNTVPSSRFYHLSMRPNRQKQLEMLQRYEDKIKRQQQQRQQPPTGFLRTNHKMSQGSNQGQNGRGCSCSNLSSSGNTSNPKEPRSLMHLHNLDISKVVTEKIVTWQRVRENISDCIPEEAIFYSLVEGRGELIMFGGIQRDINSMQRGVRIKSHVVSNNLYVLEKKTLSLFPPLSPSTSLSFYLFPFPPLSLSTSLSFYLFFFLPLSPSTSFSFHLSLLLPLSPSTLP</sequence>
<feature type="compositionally biased region" description="Polar residues" evidence="1">
    <location>
        <begin position="560"/>
        <end position="570"/>
    </location>
</feature>
<evidence type="ECO:0000313" key="4">
    <source>
        <dbReference type="Proteomes" id="UP000597762"/>
    </source>
</evidence>
<dbReference type="GO" id="GO:0019005">
    <property type="term" value="C:SCF ubiquitin ligase complex"/>
    <property type="evidence" value="ECO:0007669"/>
    <property type="project" value="TreeGrafter"/>
</dbReference>
<feature type="compositionally biased region" description="Low complexity" evidence="1">
    <location>
        <begin position="635"/>
        <end position="660"/>
    </location>
</feature>
<accession>A0A812DXJ2</accession>
<organism evidence="3 4">
    <name type="scientific">Acanthosepion pharaonis</name>
    <name type="common">Pharaoh cuttlefish</name>
    <name type="synonym">Sepia pharaonis</name>
    <dbReference type="NCBI Taxonomy" id="158019"/>
    <lineage>
        <taxon>Eukaryota</taxon>
        <taxon>Metazoa</taxon>
        <taxon>Spiralia</taxon>
        <taxon>Lophotrochozoa</taxon>
        <taxon>Mollusca</taxon>
        <taxon>Cephalopoda</taxon>
        <taxon>Coleoidea</taxon>
        <taxon>Decapodiformes</taxon>
        <taxon>Sepiida</taxon>
        <taxon>Sepiina</taxon>
        <taxon>Sepiidae</taxon>
        <taxon>Acanthosepion</taxon>
    </lineage>
</organism>
<name>A0A812DXJ2_ACAPH</name>
<gene>
    <name evidence="3" type="ORF">SPHA_62354</name>
</gene>
<dbReference type="Gene3D" id="2.120.10.80">
    <property type="entry name" value="Kelch-type beta propeller"/>
    <property type="match status" value="1"/>
</dbReference>
<evidence type="ECO:0000259" key="2">
    <source>
        <dbReference type="PROSITE" id="PS50181"/>
    </source>
</evidence>
<dbReference type="Proteomes" id="UP000597762">
    <property type="component" value="Unassembled WGS sequence"/>
</dbReference>
<dbReference type="SMART" id="SM00256">
    <property type="entry name" value="FBOX"/>
    <property type="match status" value="1"/>
</dbReference>
<evidence type="ECO:0000313" key="3">
    <source>
        <dbReference type="EMBL" id="CAE1310855.1"/>
    </source>
</evidence>
<reference evidence="3" key="1">
    <citation type="submission" date="2021-01" db="EMBL/GenBank/DDBJ databases">
        <authorList>
            <person name="Li R."/>
            <person name="Bekaert M."/>
        </authorList>
    </citation>
    <scope>NUCLEOTIDE SEQUENCE</scope>
    <source>
        <strain evidence="3">Farmed</strain>
    </source>
</reference>
<dbReference type="OrthoDB" id="9973021at2759"/>
<dbReference type="PANTHER" id="PTHR46432">
    <property type="entry name" value="F-BOX ONLY PROTEIN 42"/>
    <property type="match status" value="1"/>
</dbReference>
<dbReference type="Gene3D" id="1.20.1280.50">
    <property type="match status" value="1"/>
</dbReference>
<dbReference type="SUPFAM" id="SSF117281">
    <property type="entry name" value="Kelch motif"/>
    <property type="match status" value="1"/>
</dbReference>
<dbReference type="AlphaFoldDB" id="A0A812DXJ2"/>
<feature type="compositionally biased region" description="Polar residues" evidence="1">
    <location>
        <begin position="341"/>
        <end position="363"/>
    </location>
</feature>
<dbReference type="InterPro" id="IPR001810">
    <property type="entry name" value="F-box_dom"/>
</dbReference>
<feature type="compositionally biased region" description="Low complexity" evidence="1">
    <location>
        <begin position="442"/>
        <end position="455"/>
    </location>
</feature>